<proteinExistence type="predicted"/>
<accession>A0AAP4TYR6</accession>
<feature type="region of interest" description="Disordered" evidence="3">
    <location>
        <begin position="1"/>
        <end position="32"/>
    </location>
</feature>
<evidence type="ECO:0000256" key="2">
    <source>
        <dbReference type="PROSITE-ProRule" id="PRU00335"/>
    </source>
</evidence>
<dbReference type="Pfam" id="PF08362">
    <property type="entry name" value="TetR_C_3"/>
    <property type="match status" value="1"/>
</dbReference>
<dbReference type="InterPro" id="IPR036271">
    <property type="entry name" value="Tet_transcr_reg_TetR-rel_C_sf"/>
</dbReference>
<dbReference type="PROSITE" id="PS50977">
    <property type="entry name" value="HTH_TETR_2"/>
    <property type="match status" value="1"/>
</dbReference>
<dbReference type="GO" id="GO:0045892">
    <property type="term" value="P:negative regulation of DNA-templated transcription"/>
    <property type="evidence" value="ECO:0007669"/>
    <property type="project" value="InterPro"/>
</dbReference>
<dbReference type="InterPro" id="IPR009057">
    <property type="entry name" value="Homeodomain-like_sf"/>
</dbReference>
<dbReference type="Proteomes" id="UP001170481">
    <property type="component" value="Unassembled WGS sequence"/>
</dbReference>
<reference evidence="5" key="1">
    <citation type="submission" date="2023-07" db="EMBL/GenBank/DDBJ databases">
        <title>Genome content predicts the carbon catabolic preferences of heterotrophic bacteria.</title>
        <authorList>
            <person name="Gralka M."/>
        </authorList>
    </citation>
    <scope>NUCLEOTIDE SEQUENCE</scope>
    <source>
        <strain evidence="5">C2R13</strain>
    </source>
</reference>
<dbReference type="AlphaFoldDB" id="A0AAP4TYR6"/>
<comment type="caution">
    <text evidence="5">The sequence shown here is derived from an EMBL/GenBank/DDBJ whole genome shotgun (WGS) entry which is preliminary data.</text>
</comment>
<evidence type="ECO:0000313" key="5">
    <source>
        <dbReference type="EMBL" id="MDO6671551.1"/>
    </source>
</evidence>
<evidence type="ECO:0000259" key="4">
    <source>
        <dbReference type="PROSITE" id="PS50977"/>
    </source>
</evidence>
<dbReference type="PRINTS" id="PR00455">
    <property type="entry name" value="HTHTETR"/>
</dbReference>
<sequence>MPADSPSSLYAEVRRTRSAELSVPPASSPREQAESRILEAAECVFACHGYRGSTLKQIAEVAELPKANLLYYFGSKEKLYVHLLEQTLTRWNASLEDISPDDEPHEVLEALVRVKLKLARQAPQASRLFAAEVISGAPFLRDYLSGDLRDWVQARCDVMKAWMAAGKLREAEPMWVIYLIWSTTQHYADFAAQIDQLGGAPQSDEDWEQLADFVASTLCDGLCPRQS</sequence>
<feature type="DNA-binding region" description="H-T-H motif" evidence="2">
    <location>
        <begin position="54"/>
        <end position="73"/>
    </location>
</feature>
<feature type="domain" description="HTH tetR-type" evidence="4">
    <location>
        <begin position="31"/>
        <end position="91"/>
    </location>
</feature>
<dbReference type="PANTHER" id="PTHR30055">
    <property type="entry name" value="HTH-TYPE TRANSCRIPTIONAL REGULATOR RUTR"/>
    <property type="match status" value="1"/>
</dbReference>
<dbReference type="InterPro" id="IPR001647">
    <property type="entry name" value="HTH_TetR"/>
</dbReference>
<dbReference type="EMBL" id="JAUORK010000005">
    <property type="protein sequence ID" value="MDO6671551.1"/>
    <property type="molecule type" value="Genomic_DNA"/>
</dbReference>
<keyword evidence="1 2" id="KW-0238">DNA-binding</keyword>
<dbReference type="SUPFAM" id="SSF48498">
    <property type="entry name" value="Tetracyclin repressor-like, C-terminal domain"/>
    <property type="match status" value="1"/>
</dbReference>
<dbReference type="GO" id="GO:0000976">
    <property type="term" value="F:transcription cis-regulatory region binding"/>
    <property type="evidence" value="ECO:0007669"/>
    <property type="project" value="TreeGrafter"/>
</dbReference>
<dbReference type="Gene3D" id="1.10.357.10">
    <property type="entry name" value="Tetracycline Repressor, domain 2"/>
    <property type="match status" value="1"/>
</dbReference>
<evidence type="ECO:0000256" key="1">
    <source>
        <dbReference type="ARBA" id="ARBA00023125"/>
    </source>
</evidence>
<name>A0AAP4TYR6_9GAMM</name>
<dbReference type="RefSeq" id="WP_303593193.1">
    <property type="nucleotide sequence ID" value="NZ_JAUORK010000005.1"/>
</dbReference>
<dbReference type="InterPro" id="IPR050109">
    <property type="entry name" value="HTH-type_TetR-like_transc_reg"/>
</dbReference>
<dbReference type="PANTHER" id="PTHR30055:SF196">
    <property type="entry name" value="HTH-TYPE TRANSCRIPTIONAL REGULATOR RUTR"/>
    <property type="match status" value="1"/>
</dbReference>
<dbReference type="Gene3D" id="1.10.10.60">
    <property type="entry name" value="Homeodomain-like"/>
    <property type="match status" value="1"/>
</dbReference>
<gene>
    <name evidence="5" type="ORF">Q4535_05405</name>
</gene>
<dbReference type="InterPro" id="IPR013573">
    <property type="entry name" value="Tscrpt_reg_YcdC_C"/>
</dbReference>
<evidence type="ECO:0000256" key="3">
    <source>
        <dbReference type="SAM" id="MobiDB-lite"/>
    </source>
</evidence>
<dbReference type="Pfam" id="PF00440">
    <property type="entry name" value="TetR_N"/>
    <property type="match status" value="1"/>
</dbReference>
<dbReference type="GO" id="GO:0003700">
    <property type="term" value="F:DNA-binding transcription factor activity"/>
    <property type="evidence" value="ECO:0007669"/>
    <property type="project" value="TreeGrafter"/>
</dbReference>
<evidence type="ECO:0000313" key="6">
    <source>
        <dbReference type="Proteomes" id="UP001170481"/>
    </source>
</evidence>
<dbReference type="SUPFAM" id="SSF46689">
    <property type="entry name" value="Homeodomain-like"/>
    <property type="match status" value="1"/>
</dbReference>
<organism evidence="5 6">
    <name type="scientific">Cobetia amphilecti</name>
    <dbReference type="NCBI Taxonomy" id="1055104"/>
    <lineage>
        <taxon>Bacteria</taxon>
        <taxon>Pseudomonadati</taxon>
        <taxon>Pseudomonadota</taxon>
        <taxon>Gammaproteobacteria</taxon>
        <taxon>Oceanospirillales</taxon>
        <taxon>Halomonadaceae</taxon>
        <taxon>Cobetia</taxon>
    </lineage>
</organism>
<protein>
    <submittedName>
        <fullName evidence="5">TetR family transcriptional regulator C-terminal domain-containing protein</fullName>
    </submittedName>
</protein>